<feature type="compositionally biased region" description="Low complexity" evidence="2">
    <location>
        <begin position="60"/>
        <end position="92"/>
    </location>
</feature>
<name>A0ABD3P3W7_9STRA</name>
<dbReference type="Proteomes" id="UP001530315">
    <property type="component" value="Unassembled WGS sequence"/>
</dbReference>
<comment type="caution">
    <text evidence="4">The sequence shown here is derived from an EMBL/GenBank/DDBJ whole genome shotgun (WGS) entry which is preliminary data.</text>
</comment>
<dbReference type="Pfam" id="PF01535">
    <property type="entry name" value="PPR"/>
    <property type="match status" value="1"/>
</dbReference>
<accession>A0ABD3P3W7</accession>
<feature type="compositionally biased region" description="Basic residues" evidence="2">
    <location>
        <begin position="93"/>
        <end position="102"/>
    </location>
</feature>
<dbReference type="PROSITE" id="PS51375">
    <property type="entry name" value="PPR"/>
    <property type="match status" value="1"/>
</dbReference>
<dbReference type="InterPro" id="IPR050126">
    <property type="entry name" value="Ap4A_hydrolase"/>
</dbReference>
<feature type="region of interest" description="Disordered" evidence="2">
    <location>
        <begin position="676"/>
        <end position="705"/>
    </location>
</feature>
<feature type="region of interest" description="Disordered" evidence="2">
    <location>
        <begin position="275"/>
        <end position="300"/>
    </location>
</feature>
<proteinExistence type="predicted"/>
<evidence type="ECO:0000256" key="2">
    <source>
        <dbReference type="SAM" id="MobiDB-lite"/>
    </source>
</evidence>
<dbReference type="Gene3D" id="1.25.40.10">
    <property type="entry name" value="Tetratricopeptide repeat domain"/>
    <property type="match status" value="3"/>
</dbReference>
<dbReference type="Pfam" id="PF13812">
    <property type="entry name" value="PPR_3"/>
    <property type="match status" value="1"/>
</dbReference>
<feature type="region of interest" description="Disordered" evidence="2">
    <location>
        <begin position="1"/>
        <end position="116"/>
    </location>
</feature>
<gene>
    <name evidence="4" type="ORF">ACHAW5_005653</name>
</gene>
<feature type="compositionally biased region" description="Pro residues" evidence="2">
    <location>
        <begin position="691"/>
        <end position="700"/>
    </location>
</feature>
<dbReference type="InterPro" id="IPR002885">
    <property type="entry name" value="PPR_rpt"/>
</dbReference>
<organism evidence="4 5">
    <name type="scientific">Stephanodiscus triporus</name>
    <dbReference type="NCBI Taxonomy" id="2934178"/>
    <lineage>
        <taxon>Eukaryota</taxon>
        <taxon>Sar</taxon>
        <taxon>Stramenopiles</taxon>
        <taxon>Ochrophyta</taxon>
        <taxon>Bacillariophyta</taxon>
        <taxon>Coscinodiscophyceae</taxon>
        <taxon>Thalassiosirophycidae</taxon>
        <taxon>Stephanodiscales</taxon>
        <taxon>Stephanodiscaceae</taxon>
        <taxon>Stephanodiscus</taxon>
    </lineage>
</organism>
<feature type="compositionally biased region" description="Basic and acidic residues" evidence="2">
    <location>
        <begin position="280"/>
        <end position="289"/>
    </location>
</feature>
<evidence type="ECO:0000256" key="1">
    <source>
        <dbReference type="PROSITE-ProRule" id="PRU00708"/>
    </source>
</evidence>
<dbReference type="InterPro" id="IPR004843">
    <property type="entry name" value="Calcineurin-like_PHP"/>
</dbReference>
<sequence>MAEQEREERRLLDLWMTERRRRRLGGEGMDSSGDRSSGGSTTRTPDVPSRRQSRRGARGVAGPADGSAPSSASSEGASGGATTTTTTAMRSPRGGRKSRSRPAKADGGPGSTAGRKMVRRGMEMLVGGEPINADPPQRFLELNYYRKHPRLWARAITTNSPDFGPLLHMHSAGKVGRESVSLFCENFVSKTLKWGICPDDLGRVASERMPGGGVDTTDRPGDNVSVSENDVEALVRSISLADAGDDCADDGGIDDGVADRSVMYSSRELDAPRGFGALKQSDRKRKDSLGGRSGITSDKSLGPVQSVSVWDSSASDASYREGTNTDDRLTFTLGGELKFSLGVSRAEIESNDGRAFRRVLLGGIGLSINADELGFDVQVAKLVLVDMEEESTDITVQFQLYPRESMGVGEAKRAAKEVNGALASAMDDGKMAMMLARAAREEKGWPENIRDRIVEEFLFEIEDEDEEKQYVDDIDAEVDDPKIDDVNLDEYERPFGMESDVLYAKDDMWLGGGNGGVFFDYSELNYSNSPFKGKLGPYFVDAAIERAKQNQPRVIAIGDVHGCIDELKALLKKCDYHPGDTIVFLGDLVCKGPDSLSVVQMAREIGAIGVRGNHDFEVVRWHQAIKSGADPPVIGSEHYHVASALSTADLKWMYSLPWNEDGGSSSSMELRATTEGIDETGRHGRHRPSRRGPPPPPPKRVPQNKRTAIRWVIQGVERCLAVEGGSTEVDYHKGGGGKSYGRIVDASLVDALYLMANAYDQKDVLAAEKRLEVLMKNPSDFPIEVNERVIKATAMAGLASLSSSLLDDALSHDARHDDAIPSPMAYTAVMNALRKIGRIDRMERTLTNLAGASRRVSQRTGEEIGIDIVAFNTYLAALCDAAVNELPFSSSASDVIDDDELRTFNFTSLSTYSSTTSSSEKYLYKAINLLRGDTARRRFALETDPDKYSFNQILNAAAKCSKPDGNNSVTKTIMASCLRGMNERGIKADILTYNARLQATLASDGEEAAIQLYDQILSDPNVTPDRYTINFMLKPFVYAGRRDEIWTMLNNFYEKNVEENSYVLSSAFEAFLITIVDMGEIELARGIFQSFFLKMPKKQTKRMQLSKMVHVMNSGDRQLKDCMSVVDSVKFLSHVRGSIEPNSLLPPKTKHFNILLGGYSKVYHSVVSKVGKSHNLVAKKNDPLKNTWNVSKVTLPNIQNAFELLDTMLGIGVPLDSFSVSSLMALPFATPEDITSLLMRIEPEMMVELNPAAYRSIISAYGKAGDPSSAFWMFEEMTQKCHNQGRNVESWNAILGALHTGNDRGKILDIMNSNAARARRNLQSQGSEGSESQFISLVDGGSCLDASFTVLDTMRNRTVLSEGFAAPKPNSQAYCLVASALSGSGASGPNSDLALALFRNAMEEGVAADGRFLNAVLRCFGDDIEAALVAWKRDIGPAAASYERTSKKRGANVLAAYNGLMYVCGRAIRPDIATRIAYAMKKSGYEPTEVSLNSYLAGKRMASDRNGGDKNSGLSDQYESALALECTKYNMNDKRRANERKIRIIL</sequence>
<feature type="compositionally biased region" description="Basic and acidic residues" evidence="2">
    <location>
        <begin position="1"/>
        <end position="18"/>
    </location>
</feature>
<dbReference type="SUPFAM" id="SSF56300">
    <property type="entry name" value="Metallo-dependent phosphatases"/>
    <property type="match status" value="1"/>
</dbReference>
<dbReference type="InterPro" id="IPR029052">
    <property type="entry name" value="Metallo-depent_PP-like"/>
</dbReference>
<dbReference type="PANTHER" id="PTHR42850:SF4">
    <property type="entry name" value="ZINC-DEPENDENT ENDOPOLYPHOSPHATASE"/>
    <property type="match status" value="1"/>
</dbReference>
<feature type="domain" description="Calcineurin-like phosphoesterase" evidence="3">
    <location>
        <begin position="553"/>
        <end position="624"/>
    </location>
</feature>
<evidence type="ECO:0000313" key="4">
    <source>
        <dbReference type="EMBL" id="KAL3782930.1"/>
    </source>
</evidence>
<reference evidence="4 5" key="1">
    <citation type="submission" date="2024-10" db="EMBL/GenBank/DDBJ databases">
        <title>Updated reference genomes for cyclostephanoid diatoms.</title>
        <authorList>
            <person name="Roberts W.R."/>
            <person name="Alverson A.J."/>
        </authorList>
    </citation>
    <scope>NUCLEOTIDE SEQUENCE [LARGE SCALE GENOMIC DNA]</scope>
    <source>
        <strain evidence="4 5">AJA276-08</strain>
    </source>
</reference>
<dbReference type="Gene3D" id="3.60.21.10">
    <property type="match status" value="1"/>
</dbReference>
<feature type="repeat" description="PPR" evidence="1">
    <location>
        <begin position="1250"/>
        <end position="1280"/>
    </location>
</feature>
<feature type="compositionally biased region" description="Low complexity" evidence="2">
    <location>
        <begin position="29"/>
        <end position="40"/>
    </location>
</feature>
<evidence type="ECO:0000259" key="3">
    <source>
        <dbReference type="Pfam" id="PF00149"/>
    </source>
</evidence>
<dbReference type="PANTHER" id="PTHR42850">
    <property type="entry name" value="METALLOPHOSPHOESTERASE"/>
    <property type="match status" value="1"/>
</dbReference>
<keyword evidence="5" id="KW-1185">Reference proteome</keyword>
<dbReference type="Pfam" id="PF00149">
    <property type="entry name" value="Metallophos"/>
    <property type="match status" value="1"/>
</dbReference>
<protein>
    <recommendedName>
        <fullName evidence="3">Calcineurin-like phosphoesterase domain-containing protein</fullName>
    </recommendedName>
</protein>
<dbReference type="InterPro" id="IPR011990">
    <property type="entry name" value="TPR-like_helical_dom_sf"/>
</dbReference>
<evidence type="ECO:0000313" key="5">
    <source>
        <dbReference type="Proteomes" id="UP001530315"/>
    </source>
</evidence>
<dbReference type="EMBL" id="JALLAZ020000993">
    <property type="protein sequence ID" value="KAL3782930.1"/>
    <property type="molecule type" value="Genomic_DNA"/>
</dbReference>